<proteinExistence type="predicted"/>
<evidence type="ECO:0000256" key="1">
    <source>
        <dbReference type="PROSITE-ProRule" id="PRU00464"/>
    </source>
</evidence>
<dbReference type="InterPro" id="IPR011146">
    <property type="entry name" value="HIT-like"/>
</dbReference>
<feature type="short sequence motif" description="Histidine triad motif" evidence="1">
    <location>
        <begin position="123"/>
        <end position="127"/>
    </location>
</feature>
<dbReference type="Gene3D" id="3.30.428.10">
    <property type="entry name" value="HIT-like"/>
    <property type="match status" value="1"/>
</dbReference>
<organism evidence="3 4">
    <name type="scientific">Plantactinospora mayteni</name>
    <dbReference type="NCBI Taxonomy" id="566021"/>
    <lineage>
        <taxon>Bacteria</taxon>
        <taxon>Bacillati</taxon>
        <taxon>Actinomycetota</taxon>
        <taxon>Actinomycetes</taxon>
        <taxon>Micromonosporales</taxon>
        <taxon>Micromonosporaceae</taxon>
        <taxon>Plantactinospora</taxon>
    </lineage>
</organism>
<dbReference type="Proteomes" id="UP000621500">
    <property type="component" value="Unassembled WGS sequence"/>
</dbReference>
<comment type="caution">
    <text evidence="3">The sequence shown here is derived from an EMBL/GenBank/DDBJ whole genome shotgun (WGS) entry which is preliminary data.</text>
</comment>
<evidence type="ECO:0000259" key="2">
    <source>
        <dbReference type="PROSITE" id="PS51084"/>
    </source>
</evidence>
<evidence type="ECO:0000313" key="3">
    <source>
        <dbReference type="EMBL" id="GIG94557.1"/>
    </source>
</evidence>
<accession>A0ABQ4EII4</accession>
<dbReference type="PROSITE" id="PS51084">
    <property type="entry name" value="HIT_2"/>
    <property type="match status" value="1"/>
</dbReference>
<dbReference type="EMBL" id="BONX01000006">
    <property type="protein sequence ID" value="GIG94557.1"/>
    <property type="molecule type" value="Genomic_DNA"/>
</dbReference>
<dbReference type="InterPro" id="IPR036265">
    <property type="entry name" value="HIT-like_sf"/>
</dbReference>
<evidence type="ECO:0000313" key="4">
    <source>
        <dbReference type="Proteomes" id="UP000621500"/>
    </source>
</evidence>
<gene>
    <name evidence="3" type="ORF">Pma05_11300</name>
</gene>
<sequence>MTDSIAPRPEGIVSDCPFCVELSDVEASDFRRMFSRDELVSRTVAEDSEFALIIGIGAFRPGYLLLIPKVHASCFAQLPQSHSSHADGWRRLSLNMLNEHFGDAVLFEHGGTSTNMAGGCIDHAHIHLVPSAVDVMSGMDDRMPYARVRDLAELPSIAAGRPYVLVEQGKDMRAYFPRDRLPSQYMRRLLLELEGQPDLWDWAVFPGRENMLTTAHVLSTDSKVAD</sequence>
<keyword evidence="4" id="KW-1185">Reference proteome</keyword>
<feature type="domain" description="HIT" evidence="2">
    <location>
        <begin position="30"/>
        <end position="138"/>
    </location>
</feature>
<name>A0ABQ4EII4_9ACTN</name>
<dbReference type="RefSeq" id="WP_203856207.1">
    <property type="nucleotide sequence ID" value="NZ_BAAAZQ010000005.1"/>
</dbReference>
<reference evidence="3 4" key="1">
    <citation type="submission" date="2021-01" db="EMBL/GenBank/DDBJ databases">
        <title>Whole genome shotgun sequence of Plantactinospora mayteni NBRC 109088.</title>
        <authorList>
            <person name="Komaki H."/>
            <person name="Tamura T."/>
        </authorList>
    </citation>
    <scope>NUCLEOTIDE SEQUENCE [LARGE SCALE GENOMIC DNA]</scope>
    <source>
        <strain evidence="3 4">NBRC 109088</strain>
    </source>
</reference>
<protein>
    <recommendedName>
        <fullName evidence="2">HIT domain-containing protein</fullName>
    </recommendedName>
</protein>
<dbReference type="SUPFAM" id="SSF54197">
    <property type="entry name" value="HIT-like"/>
    <property type="match status" value="1"/>
</dbReference>